<gene>
    <name evidence="12" type="ORF">HPP92_024567</name>
</gene>
<reference evidence="12 13" key="1">
    <citation type="journal article" date="2020" name="Nat. Food">
        <title>A phased Vanilla planifolia genome enables genetic improvement of flavour and production.</title>
        <authorList>
            <person name="Hasing T."/>
            <person name="Tang H."/>
            <person name="Brym M."/>
            <person name="Khazi F."/>
            <person name="Huang T."/>
            <person name="Chambers A.H."/>
        </authorList>
    </citation>
    <scope>NUCLEOTIDE SEQUENCE [LARGE SCALE GENOMIC DNA]</scope>
    <source>
        <tissue evidence="12">Leaf</tissue>
    </source>
</reference>
<evidence type="ECO:0000256" key="4">
    <source>
        <dbReference type="ARBA" id="ARBA00022679"/>
    </source>
</evidence>
<dbReference type="InterPro" id="IPR004181">
    <property type="entry name" value="Znf_MIZ"/>
</dbReference>
<name>A0A835UBM9_VANPL</name>
<accession>A0A835UBM9</accession>
<dbReference type="GO" id="GO:0008270">
    <property type="term" value="F:zinc ion binding"/>
    <property type="evidence" value="ECO:0007669"/>
    <property type="project" value="UniProtKB-KW"/>
</dbReference>
<dbReference type="OrthoDB" id="428525at2759"/>
<dbReference type="GO" id="GO:0061665">
    <property type="term" value="F:SUMO ligase activity"/>
    <property type="evidence" value="ECO:0007669"/>
    <property type="project" value="TreeGrafter"/>
</dbReference>
<keyword evidence="6 10" id="KW-0863">Zinc-finger</keyword>
<dbReference type="Gene3D" id="3.30.40.10">
    <property type="entry name" value="Zinc/RING finger domain, C3HC4 (zinc finger)"/>
    <property type="match status" value="1"/>
</dbReference>
<evidence type="ECO:0000256" key="8">
    <source>
        <dbReference type="ARBA" id="ARBA00022833"/>
    </source>
</evidence>
<dbReference type="AlphaFoldDB" id="A0A835UBM9"/>
<dbReference type="InterPro" id="IPR013083">
    <property type="entry name" value="Znf_RING/FYVE/PHD"/>
</dbReference>
<keyword evidence="8" id="KW-0862">Zinc</keyword>
<dbReference type="PANTHER" id="PTHR21330:SF1">
    <property type="entry name" value="E3 SUMO-PROTEIN LIGASE NSE2"/>
    <property type="match status" value="1"/>
</dbReference>
<evidence type="ECO:0000256" key="9">
    <source>
        <dbReference type="ARBA" id="ARBA00023242"/>
    </source>
</evidence>
<dbReference type="SUPFAM" id="SSF57850">
    <property type="entry name" value="RING/U-box"/>
    <property type="match status" value="1"/>
</dbReference>
<organism evidence="12 13">
    <name type="scientific">Vanilla planifolia</name>
    <name type="common">Vanilla</name>
    <dbReference type="NCBI Taxonomy" id="51239"/>
    <lineage>
        <taxon>Eukaryota</taxon>
        <taxon>Viridiplantae</taxon>
        <taxon>Streptophyta</taxon>
        <taxon>Embryophyta</taxon>
        <taxon>Tracheophyta</taxon>
        <taxon>Spermatophyta</taxon>
        <taxon>Magnoliopsida</taxon>
        <taxon>Liliopsida</taxon>
        <taxon>Asparagales</taxon>
        <taxon>Orchidaceae</taxon>
        <taxon>Vanilloideae</taxon>
        <taxon>Vanilleae</taxon>
        <taxon>Vanilla</taxon>
    </lineage>
</organism>
<dbReference type="InterPro" id="IPR026846">
    <property type="entry name" value="Nse2(Mms21)"/>
</dbReference>
<comment type="similarity">
    <text evidence="3">Belongs to the NSE2 family.</text>
</comment>
<evidence type="ECO:0000256" key="6">
    <source>
        <dbReference type="ARBA" id="ARBA00022771"/>
    </source>
</evidence>
<evidence type="ECO:0000256" key="10">
    <source>
        <dbReference type="PROSITE-ProRule" id="PRU00452"/>
    </source>
</evidence>
<dbReference type="GO" id="GO:0030915">
    <property type="term" value="C:Smc5-Smc6 complex"/>
    <property type="evidence" value="ECO:0007669"/>
    <property type="project" value="InterPro"/>
</dbReference>
<protein>
    <recommendedName>
        <fullName evidence="11">SP-RING-type domain-containing protein</fullName>
    </recommendedName>
</protein>
<keyword evidence="5" id="KW-0479">Metal-binding</keyword>
<dbReference type="Proteomes" id="UP000636800">
    <property type="component" value="Chromosome 13"/>
</dbReference>
<dbReference type="CDD" id="cd16651">
    <property type="entry name" value="SPL-RING_NSE2"/>
    <property type="match status" value="1"/>
</dbReference>
<evidence type="ECO:0000256" key="2">
    <source>
        <dbReference type="ARBA" id="ARBA00004718"/>
    </source>
</evidence>
<keyword evidence="9" id="KW-0539">Nucleus</keyword>
<dbReference type="GO" id="GO:0016925">
    <property type="term" value="P:protein sumoylation"/>
    <property type="evidence" value="ECO:0007669"/>
    <property type="project" value="UniProtKB-UniPathway"/>
</dbReference>
<evidence type="ECO:0000256" key="1">
    <source>
        <dbReference type="ARBA" id="ARBA00004123"/>
    </source>
</evidence>
<dbReference type="EMBL" id="JADCNL010000013">
    <property type="protein sequence ID" value="KAG0455275.1"/>
    <property type="molecule type" value="Genomic_DNA"/>
</dbReference>
<dbReference type="UniPathway" id="UPA00886"/>
<sequence length="299" mass="32878">MASTSAPHSSRNSAASRMATAASNLCFDNQSLIAEIRKSLNVIKGIAVDLEKSQQSDKVKQLENTVLELLVSYDHCNHLLEAIHNVGKGYQPSDELTNFGNLLENEIAKLKQASPFCSAEQSIVSSVQGGHMGVAASNVQGKNEEFEAGVHVRGLQDTIARVGRMIGRRGQCGRGFADNVHHEGQPMPGEEQEDIVMTSTQNNLLNMTCPLTGKPVTQLENPVRCMDCKHIYEKNPIMHYIKTQKPQARCPVAGCPKILQEERVLCDPLLTIEIDEIRASDKPTEPITNVDDFTETEED</sequence>
<comment type="subcellular location">
    <subcellularLocation>
        <location evidence="1">Nucleus</location>
    </subcellularLocation>
</comment>
<dbReference type="PANTHER" id="PTHR21330">
    <property type="entry name" value="E3 SUMO-PROTEIN LIGASE NSE2"/>
    <property type="match status" value="1"/>
</dbReference>
<keyword evidence="7" id="KW-0833">Ubl conjugation pathway</keyword>
<dbReference type="PROSITE" id="PS51044">
    <property type="entry name" value="ZF_SP_RING"/>
    <property type="match status" value="1"/>
</dbReference>
<keyword evidence="13" id="KW-1185">Reference proteome</keyword>
<keyword evidence="4" id="KW-0808">Transferase</keyword>
<dbReference type="Pfam" id="PF11789">
    <property type="entry name" value="zf-Nse"/>
    <property type="match status" value="1"/>
</dbReference>
<evidence type="ECO:0000256" key="5">
    <source>
        <dbReference type="ARBA" id="ARBA00022723"/>
    </source>
</evidence>
<evidence type="ECO:0000313" key="12">
    <source>
        <dbReference type="EMBL" id="KAG0455275.1"/>
    </source>
</evidence>
<evidence type="ECO:0000256" key="3">
    <source>
        <dbReference type="ARBA" id="ARBA00008212"/>
    </source>
</evidence>
<dbReference type="GO" id="GO:0005634">
    <property type="term" value="C:nucleus"/>
    <property type="evidence" value="ECO:0007669"/>
    <property type="project" value="UniProtKB-SubCell"/>
</dbReference>
<comment type="caution">
    <text evidence="12">The sequence shown here is derived from an EMBL/GenBank/DDBJ whole genome shotgun (WGS) entry which is preliminary data.</text>
</comment>
<evidence type="ECO:0000313" key="13">
    <source>
        <dbReference type="Proteomes" id="UP000636800"/>
    </source>
</evidence>
<feature type="domain" description="SP-RING-type" evidence="11">
    <location>
        <begin position="191"/>
        <end position="279"/>
    </location>
</feature>
<dbReference type="GO" id="GO:0000724">
    <property type="term" value="P:double-strand break repair via homologous recombination"/>
    <property type="evidence" value="ECO:0007669"/>
    <property type="project" value="InterPro"/>
</dbReference>
<comment type="pathway">
    <text evidence="2">Protein modification; protein sumoylation.</text>
</comment>
<proteinExistence type="inferred from homology"/>
<evidence type="ECO:0000259" key="11">
    <source>
        <dbReference type="PROSITE" id="PS51044"/>
    </source>
</evidence>
<evidence type="ECO:0000256" key="7">
    <source>
        <dbReference type="ARBA" id="ARBA00022786"/>
    </source>
</evidence>